<dbReference type="InterPro" id="IPR003340">
    <property type="entry name" value="B3_DNA-bd"/>
</dbReference>
<feature type="domain" description="TF-B3" evidence="11">
    <location>
        <begin position="152"/>
        <end position="264"/>
    </location>
</feature>
<dbReference type="Proteomes" id="UP000652761">
    <property type="component" value="Unassembled WGS sequence"/>
</dbReference>
<evidence type="ECO:0000256" key="1">
    <source>
        <dbReference type="ARBA" id="ARBA00003182"/>
    </source>
</evidence>
<dbReference type="PANTHER" id="PTHR31384">
    <property type="entry name" value="AUXIN RESPONSE FACTOR 4-RELATED"/>
    <property type="match status" value="1"/>
</dbReference>
<evidence type="ECO:0000313" key="12">
    <source>
        <dbReference type="EMBL" id="MQL80855.1"/>
    </source>
</evidence>
<comment type="subcellular location">
    <subcellularLocation>
        <location evidence="2 9">Nucleus</location>
    </subcellularLocation>
</comment>
<keyword evidence="13" id="KW-1185">Reference proteome</keyword>
<comment type="subunit">
    <text evidence="9">Homodimers and heterodimers.</text>
</comment>
<reference evidence="12" key="1">
    <citation type="submission" date="2017-07" db="EMBL/GenBank/DDBJ databases">
        <title>Taro Niue Genome Assembly and Annotation.</title>
        <authorList>
            <person name="Atibalentja N."/>
            <person name="Keating K."/>
            <person name="Fields C.J."/>
        </authorList>
    </citation>
    <scope>NUCLEOTIDE SEQUENCE</scope>
    <source>
        <strain evidence="12">Niue_2</strain>
        <tissue evidence="12">Leaf</tissue>
    </source>
</reference>
<dbReference type="GO" id="GO:0006355">
    <property type="term" value="P:regulation of DNA-templated transcription"/>
    <property type="evidence" value="ECO:0007669"/>
    <property type="project" value="InterPro"/>
</dbReference>
<evidence type="ECO:0000256" key="8">
    <source>
        <dbReference type="ARBA" id="ARBA00023294"/>
    </source>
</evidence>
<evidence type="ECO:0000256" key="6">
    <source>
        <dbReference type="ARBA" id="ARBA00023163"/>
    </source>
</evidence>
<dbReference type="Gene3D" id="2.40.330.10">
    <property type="entry name" value="DNA-binding pseudobarrel domain"/>
    <property type="match status" value="1"/>
</dbReference>
<dbReference type="SUPFAM" id="SSF101936">
    <property type="entry name" value="DNA-binding pseudobarrel domain"/>
    <property type="match status" value="1"/>
</dbReference>
<dbReference type="PANTHER" id="PTHR31384:SF5">
    <property type="entry name" value="AUXIN RESPONSE FACTOR 3"/>
    <property type="match status" value="1"/>
</dbReference>
<keyword evidence="8 9" id="KW-0927">Auxin signaling pathway</keyword>
<feature type="compositionally biased region" description="Polar residues" evidence="10">
    <location>
        <begin position="656"/>
        <end position="667"/>
    </location>
</feature>
<dbReference type="FunFam" id="2.30.30.1040:FF:000001">
    <property type="entry name" value="Auxin response factor"/>
    <property type="match status" value="1"/>
</dbReference>
<gene>
    <name evidence="12" type="ORF">Taro_013305</name>
</gene>
<evidence type="ECO:0000256" key="3">
    <source>
        <dbReference type="ARBA" id="ARBA00007853"/>
    </source>
</evidence>
<sequence length="699" mass="76360">MAGIDLNAVEEDGGAAVAPPPHGHRQPPPYSTSSVCMELWHACAGPLISLPRKGSVVVYLPQGHLEQVVGACGVGAADSGLARRDVPPHIFCRVVDVKLHAEASTDEVYAELSLVPEDEKFEEQLRQGKVEEEGDSEEVCGKTRSSVATHMFCKTLTASDTSTHGGFSVPRRAAEDCFPPLDYKQQRPSQELVAKDLHGTEWRFRHIYRGNDGELRLGIRRAGGQLKYSTPNSVLLGQSLSLGNFSAVLSAVSSRRMFQICYNPRESASDFVIPFWKFSKSLNNSLSVGMKFKIRFEREDAAERRFTGIITGISDMDPVRWPGSKWKCFHVRWDGNIEIHQQNRVSPWEIEPYSSVSGSNCLSSPGSKRTKASLTSVNPDFPVPYETGCPDFGESARFHKVLQGQEVLGFRPPYGCIDAPSHQYSKVRCIPDASYSMLAAAGSNVGVSRGKSDISCGCIDFPESMRFHKVLQGQEIFPFKSQCMGSQGAAPANGNAGSRWPQFCGYSSLVQQQSTPSMQVSSPSSVFMFQHATSQLPCNQSLRGANDVDTVEDANHGSAFESLEVSSGRWSFRHHHTDNDLGEVHSSQCLGMHGKLATNHAPMLVSKTVLAEGQDSSFHSGSSCRLFGFPLIGTNQEKDGLCGTPSPRQSLADANVESSPPSVSQMSTKERESNCTKMGTLYDVYTTPLCRSPCFFSLL</sequence>
<evidence type="ECO:0000256" key="5">
    <source>
        <dbReference type="ARBA" id="ARBA00023125"/>
    </source>
</evidence>
<dbReference type="GO" id="GO:0003677">
    <property type="term" value="F:DNA binding"/>
    <property type="evidence" value="ECO:0007669"/>
    <property type="project" value="UniProtKB-KW"/>
</dbReference>
<evidence type="ECO:0000256" key="9">
    <source>
        <dbReference type="RuleBase" id="RU004561"/>
    </source>
</evidence>
<evidence type="ECO:0000256" key="4">
    <source>
        <dbReference type="ARBA" id="ARBA00023015"/>
    </source>
</evidence>
<evidence type="ECO:0000256" key="7">
    <source>
        <dbReference type="ARBA" id="ARBA00023242"/>
    </source>
</evidence>
<accession>A0A843UBH6</accession>
<comment type="caution">
    <text evidence="12">The sequence shown here is derived from an EMBL/GenBank/DDBJ whole genome shotgun (WGS) entry which is preliminary data.</text>
</comment>
<proteinExistence type="inferred from homology"/>
<dbReference type="InterPro" id="IPR010525">
    <property type="entry name" value="ARF_dom"/>
</dbReference>
<evidence type="ECO:0000256" key="2">
    <source>
        <dbReference type="ARBA" id="ARBA00004123"/>
    </source>
</evidence>
<keyword evidence="6 9" id="KW-0804">Transcription</keyword>
<keyword evidence="4 9" id="KW-0805">Transcription regulation</keyword>
<feature type="region of interest" description="Disordered" evidence="10">
    <location>
        <begin position="641"/>
        <end position="671"/>
    </location>
</feature>
<name>A0A843UBH6_COLES</name>
<dbReference type="GO" id="GO:0005634">
    <property type="term" value="C:nucleus"/>
    <property type="evidence" value="ECO:0007669"/>
    <property type="project" value="UniProtKB-SubCell"/>
</dbReference>
<dbReference type="CDD" id="cd10017">
    <property type="entry name" value="B3_DNA"/>
    <property type="match status" value="1"/>
</dbReference>
<keyword evidence="7 9" id="KW-0539">Nucleus</keyword>
<evidence type="ECO:0000259" key="11">
    <source>
        <dbReference type="SMART" id="SM01019"/>
    </source>
</evidence>
<keyword evidence="5 9" id="KW-0238">DNA-binding</keyword>
<dbReference type="Pfam" id="PF02362">
    <property type="entry name" value="B3"/>
    <property type="match status" value="1"/>
</dbReference>
<dbReference type="InterPro" id="IPR015300">
    <property type="entry name" value="DNA-bd_pseudobarrel_sf"/>
</dbReference>
<evidence type="ECO:0000313" key="13">
    <source>
        <dbReference type="Proteomes" id="UP000652761"/>
    </source>
</evidence>
<comment type="similarity">
    <text evidence="3 9">Belongs to the ARF family.</text>
</comment>
<dbReference type="InterPro" id="IPR044835">
    <property type="entry name" value="ARF_plant"/>
</dbReference>
<dbReference type="Gene3D" id="2.30.30.1040">
    <property type="match status" value="1"/>
</dbReference>
<dbReference type="SMART" id="SM01019">
    <property type="entry name" value="B3"/>
    <property type="match status" value="1"/>
</dbReference>
<evidence type="ECO:0000256" key="10">
    <source>
        <dbReference type="SAM" id="MobiDB-lite"/>
    </source>
</evidence>
<dbReference type="OrthoDB" id="624437at2759"/>
<comment type="function">
    <text evidence="1 9">Auxin response factors (ARFs) are transcriptional factors that bind specifically to the DNA sequence 5'-TGTCTC-3' found in the auxin-responsive promoter elements (AuxREs).</text>
</comment>
<organism evidence="12 13">
    <name type="scientific">Colocasia esculenta</name>
    <name type="common">Wild taro</name>
    <name type="synonym">Arum esculentum</name>
    <dbReference type="NCBI Taxonomy" id="4460"/>
    <lineage>
        <taxon>Eukaryota</taxon>
        <taxon>Viridiplantae</taxon>
        <taxon>Streptophyta</taxon>
        <taxon>Embryophyta</taxon>
        <taxon>Tracheophyta</taxon>
        <taxon>Spermatophyta</taxon>
        <taxon>Magnoliopsida</taxon>
        <taxon>Liliopsida</taxon>
        <taxon>Araceae</taxon>
        <taxon>Aroideae</taxon>
        <taxon>Colocasieae</taxon>
        <taxon>Colocasia</taxon>
    </lineage>
</organism>
<protein>
    <recommendedName>
        <fullName evidence="9">Auxin response factor</fullName>
    </recommendedName>
</protein>
<dbReference type="GO" id="GO:0009734">
    <property type="term" value="P:auxin-activated signaling pathway"/>
    <property type="evidence" value="ECO:0007669"/>
    <property type="project" value="UniProtKB-KW"/>
</dbReference>
<dbReference type="EMBL" id="NMUH01000529">
    <property type="protein sequence ID" value="MQL80855.1"/>
    <property type="molecule type" value="Genomic_DNA"/>
</dbReference>
<dbReference type="AlphaFoldDB" id="A0A843UBH6"/>
<dbReference type="Pfam" id="PF06507">
    <property type="entry name" value="ARF_AD"/>
    <property type="match status" value="1"/>
</dbReference>